<comment type="caution">
    <text evidence="2">The sequence shown here is derived from an EMBL/GenBank/DDBJ whole genome shotgun (WGS) entry which is preliminary data.</text>
</comment>
<feature type="region of interest" description="Disordered" evidence="1">
    <location>
        <begin position="1"/>
        <end position="68"/>
    </location>
</feature>
<keyword evidence="3" id="KW-1185">Reference proteome</keyword>
<sequence length="257" mass="26973">MRPPGRLCRSAPPAARLAPPGSAGAAAPGPSREDASSDSGSEPGSGDGARAAAQPQEPARAQGPDPWPTARRKLRAAVRAIAVAPRFNLDPASRRSYELDRAVDAKAVAQIDLDVPRTAGSRVLLQACVGRIRSLLLRSLAEDRLTPSSATARVSTLSRRCLWSHLEAKTRRTPGCRDCCGAPEASGCPGCPCSTRGWGCSRPACRTGPCLVPPPQRPWRRVHDVLAPGAHDHHGHVAATGDAGEVHLRGRGGRFEG</sequence>
<evidence type="ECO:0000313" key="2">
    <source>
        <dbReference type="EMBL" id="CAK0861381.1"/>
    </source>
</evidence>
<evidence type="ECO:0000256" key="1">
    <source>
        <dbReference type="SAM" id="MobiDB-lite"/>
    </source>
</evidence>
<organism evidence="2 3">
    <name type="scientific">Prorocentrum cordatum</name>
    <dbReference type="NCBI Taxonomy" id="2364126"/>
    <lineage>
        <taxon>Eukaryota</taxon>
        <taxon>Sar</taxon>
        <taxon>Alveolata</taxon>
        <taxon>Dinophyceae</taxon>
        <taxon>Prorocentrales</taxon>
        <taxon>Prorocentraceae</taxon>
        <taxon>Prorocentrum</taxon>
    </lineage>
</organism>
<protein>
    <submittedName>
        <fullName evidence="2">Uncharacterized protein</fullName>
    </submittedName>
</protein>
<proteinExistence type="predicted"/>
<accession>A0ABN9UNA0</accession>
<evidence type="ECO:0000313" key="3">
    <source>
        <dbReference type="Proteomes" id="UP001189429"/>
    </source>
</evidence>
<feature type="compositionally biased region" description="Low complexity" evidence="1">
    <location>
        <begin position="37"/>
        <end position="64"/>
    </location>
</feature>
<gene>
    <name evidence="2" type="ORF">PCOR1329_LOCUS50077</name>
</gene>
<dbReference type="Proteomes" id="UP001189429">
    <property type="component" value="Unassembled WGS sequence"/>
</dbReference>
<reference evidence="2" key="1">
    <citation type="submission" date="2023-10" db="EMBL/GenBank/DDBJ databases">
        <authorList>
            <person name="Chen Y."/>
            <person name="Shah S."/>
            <person name="Dougan E. K."/>
            <person name="Thang M."/>
            <person name="Chan C."/>
        </authorList>
    </citation>
    <scope>NUCLEOTIDE SEQUENCE [LARGE SCALE GENOMIC DNA]</scope>
</reference>
<dbReference type="EMBL" id="CAUYUJ010016060">
    <property type="protein sequence ID" value="CAK0861381.1"/>
    <property type="molecule type" value="Genomic_DNA"/>
</dbReference>
<name>A0ABN9UNA0_9DINO</name>
<feature type="compositionally biased region" description="Low complexity" evidence="1">
    <location>
        <begin position="9"/>
        <end position="30"/>
    </location>
</feature>